<evidence type="ECO:0000313" key="4">
    <source>
        <dbReference type="Proteomes" id="UP000636479"/>
    </source>
</evidence>
<feature type="region of interest" description="Disordered" evidence="1">
    <location>
        <begin position="52"/>
        <end position="174"/>
    </location>
</feature>
<protein>
    <recommendedName>
        <fullName evidence="2">Zn(2)-C6 fungal-type domain-containing protein</fullName>
    </recommendedName>
</protein>
<dbReference type="GO" id="GO:0008270">
    <property type="term" value="F:zinc ion binding"/>
    <property type="evidence" value="ECO:0007669"/>
    <property type="project" value="InterPro"/>
</dbReference>
<reference evidence="3" key="1">
    <citation type="submission" date="2020-05" db="EMBL/GenBank/DDBJ databases">
        <title>Mycena genomes resolve the evolution of fungal bioluminescence.</title>
        <authorList>
            <person name="Tsai I.J."/>
        </authorList>
    </citation>
    <scope>NUCLEOTIDE SEQUENCE</scope>
    <source>
        <strain evidence="3">171206Taipei</strain>
    </source>
</reference>
<dbReference type="OrthoDB" id="39175at2759"/>
<dbReference type="GO" id="GO:0000981">
    <property type="term" value="F:DNA-binding transcription factor activity, RNA polymerase II-specific"/>
    <property type="evidence" value="ECO:0007669"/>
    <property type="project" value="InterPro"/>
</dbReference>
<evidence type="ECO:0000259" key="2">
    <source>
        <dbReference type="PROSITE" id="PS50048"/>
    </source>
</evidence>
<dbReference type="Gene3D" id="4.10.240.10">
    <property type="entry name" value="Zn(2)-C6 fungal-type DNA-binding domain"/>
    <property type="match status" value="1"/>
</dbReference>
<dbReference type="EMBL" id="JACAZF010000014">
    <property type="protein sequence ID" value="KAF7290766.1"/>
    <property type="molecule type" value="Genomic_DNA"/>
</dbReference>
<dbReference type="CDD" id="cd00067">
    <property type="entry name" value="GAL4"/>
    <property type="match status" value="1"/>
</dbReference>
<feature type="compositionally biased region" description="Polar residues" evidence="1">
    <location>
        <begin position="90"/>
        <end position="100"/>
    </location>
</feature>
<comment type="caution">
    <text evidence="3">The sequence shown here is derived from an EMBL/GenBank/DDBJ whole genome shotgun (WGS) entry which is preliminary data.</text>
</comment>
<dbReference type="AlphaFoldDB" id="A0A8H6S142"/>
<evidence type="ECO:0000313" key="3">
    <source>
        <dbReference type="EMBL" id="KAF7290766.1"/>
    </source>
</evidence>
<dbReference type="Proteomes" id="UP000636479">
    <property type="component" value="Unassembled WGS sequence"/>
</dbReference>
<dbReference type="GeneID" id="59352144"/>
<feature type="domain" description="Zn(2)-C6 fungal-type" evidence="2">
    <location>
        <begin position="18"/>
        <end position="50"/>
    </location>
</feature>
<sequence length="174" mass="18976">MPPPTSGFSELKPRARKPCLNCRDSKSKCTPTYLPPSCERCRRKHLYCDFEPEREPSPEGPLSTNALGLIFPSPTSPPPPLQFLSSSASTPVNSYRVSLSTTTPNPLPYTRPPPQNMRPRYSDAKSYPDLALPPSSRVGAGFIHHNGVGAPSPLTPATAQDYPGPPQPIYYQST</sequence>
<dbReference type="SUPFAM" id="SSF57701">
    <property type="entry name" value="Zn2/Cys6 DNA-binding domain"/>
    <property type="match status" value="1"/>
</dbReference>
<feature type="compositionally biased region" description="Pro residues" evidence="1">
    <location>
        <begin position="105"/>
        <end position="116"/>
    </location>
</feature>
<dbReference type="InterPro" id="IPR001138">
    <property type="entry name" value="Zn2Cys6_DnaBD"/>
</dbReference>
<evidence type="ECO:0000256" key="1">
    <source>
        <dbReference type="SAM" id="MobiDB-lite"/>
    </source>
</evidence>
<proteinExistence type="predicted"/>
<dbReference type="RefSeq" id="XP_037214126.1">
    <property type="nucleotide sequence ID" value="XM_037369628.1"/>
</dbReference>
<gene>
    <name evidence="3" type="ORF">MIND_01317500</name>
</gene>
<accession>A0A8H6S142</accession>
<dbReference type="PROSITE" id="PS00463">
    <property type="entry name" value="ZN2_CY6_FUNGAL_1"/>
    <property type="match status" value="1"/>
</dbReference>
<keyword evidence="4" id="KW-1185">Reference proteome</keyword>
<name>A0A8H6S142_9AGAR</name>
<organism evidence="3 4">
    <name type="scientific">Mycena indigotica</name>
    <dbReference type="NCBI Taxonomy" id="2126181"/>
    <lineage>
        <taxon>Eukaryota</taxon>
        <taxon>Fungi</taxon>
        <taxon>Dikarya</taxon>
        <taxon>Basidiomycota</taxon>
        <taxon>Agaricomycotina</taxon>
        <taxon>Agaricomycetes</taxon>
        <taxon>Agaricomycetidae</taxon>
        <taxon>Agaricales</taxon>
        <taxon>Marasmiineae</taxon>
        <taxon>Mycenaceae</taxon>
        <taxon>Mycena</taxon>
    </lineage>
</organism>
<dbReference type="InterPro" id="IPR036864">
    <property type="entry name" value="Zn2-C6_fun-type_DNA-bd_sf"/>
</dbReference>
<dbReference type="PROSITE" id="PS50048">
    <property type="entry name" value="ZN2_CY6_FUNGAL_2"/>
    <property type="match status" value="1"/>
</dbReference>